<feature type="region of interest" description="Disordered" evidence="1">
    <location>
        <begin position="91"/>
        <end position="142"/>
    </location>
</feature>
<gene>
    <name evidence="2" type="ORF">CCAP1982_LOCUS3381</name>
</gene>
<name>A0A811U943_CERCA</name>
<reference evidence="2" key="1">
    <citation type="submission" date="2020-11" db="EMBL/GenBank/DDBJ databases">
        <authorList>
            <person name="Whitehead M."/>
        </authorList>
    </citation>
    <scope>NUCLEOTIDE SEQUENCE</scope>
    <source>
        <strain evidence="2">EGII</strain>
    </source>
</reference>
<feature type="region of interest" description="Disordered" evidence="1">
    <location>
        <begin position="24"/>
        <end position="55"/>
    </location>
</feature>
<dbReference type="Proteomes" id="UP000606786">
    <property type="component" value="Unassembled WGS sequence"/>
</dbReference>
<protein>
    <submittedName>
        <fullName evidence="2">(Mediterranean fruit fly) hypothetical protein</fullName>
    </submittedName>
</protein>
<dbReference type="EMBL" id="CAJHJT010000001">
    <property type="protein sequence ID" value="CAD6994646.1"/>
    <property type="molecule type" value="Genomic_DNA"/>
</dbReference>
<feature type="compositionally biased region" description="Polar residues" evidence="1">
    <location>
        <begin position="123"/>
        <end position="133"/>
    </location>
</feature>
<comment type="caution">
    <text evidence="2">The sequence shown here is derived from an EMBL/GenBank/DDBJ whole genome shotgun (WGS) entry which is preliminary data.</text>
</comment>
<evidence type="ECO:0000313" key="3">
    <source>
        <dbReference type="Proteomes" id="UP000606786"/>
    </source>
</evidence>
<feature type="compositionally biased region" description="Polar residues" evidence="1">
    <location>
        <begin position="27"/>
        <end position="44"/>
    </location>
</feature>
<evidence type="ECO:0000313" key="2">
    <source>
        <dbReference type="EMBL" id="CAD6994646.1"/>
    </source>
</evidence>
<dbReference type="AlphaFoldDB" id="A0A811U943"/>
<sequence>MAKTRRNSHSTAQQEITEVKKFFKRITATSRHNASTPANAQSDSGKNHKPPASSSLLRCRSVGWSVGRNCGSSHVRKTLCVHAEGTGEATTTITAPHSKVNHKNKKKSQQKMEKGKAIAEPAQRTSAGGSQSAGYGHDLIWK</sequence>
<keyword evidence="3" id="KW-1185">Reference proteome</keyword>
<accession>A0A811U943</accession>
<feature type="compositionally biased region" description="Basic residues" evidence="1">
    <location>
        <begin position="99"/>
        <end position="109"/>
    </location>
</feature>
<organism evidence="2 3">
    <name type="scientific">Ceratitis capitata</name>
    <name type="common">Mediterranean fruit fly</name>
    <name type="synonym">Tephritis capitata</name>
    <dbReference type="NCBI Taxonomy" id="7213"/>
    <lineage>
        <taxon>Eukaryota</taxon>
        <taxon>Metazoa</taxon>
        <taxon>Ecdysozoa</taxon>
        <taxon>Arthropoda</taxon>
        <taxon>Hexapoda</taxon>
        <taxon>Insecta</taxon>
        <taxon>Pterygota</taxon>
        <taxon>Neoptera</taxon>
        <taxon>Endopterygota</taxon>
        <taxon>Diptera</taxon>
        <taxon>Brachycera</taxon>
        <taxon>Muscomorpha</taxon>
        <taxon>Tephritoidea</taxon>
        <taxon>Tephritidae</taxon>
        <taxon>Ceratitis</taxon>
        <taxon>Ceratitis</taxon>
    </lineage>
</organism>
<evidence type="ECO:0000256" key="1">
    <source>
        <dbReference type="SAM" id="MobiDB-lite"/>
    </source>
</evidence>
<proteinExistence type="predicted"/>